<dbReference type="EMBL" id="JACLAW010000011">
    <property type="protein sequence ID" value="MBC2666634.1"/>
    <property type="molecule type" value="Genomic_DNA"/>
</dbReference>
<accession>A0A7X1FTD2</accession>
<name>A0A7X1FTD2_9SPHN</name>
<gene>
    <name evidence="1" type="ORF">H7F51_14010</name>
</gene>
<dbReference type="AlphaFoldDB" id="A0A7X1FTD2"/>
<protein>
    <submittedName>
        <fullName evidence="1">ABC transporter substrate-binding protein</fullName>
    </submittedName>
</protein>
<evidence type="ECO:0000313" key="2">
    <source>
        <dbReference type="Proteomes" id="UP000566813"/>
    </source>
</evidence>
<comment type="caution">
    <text evidence="1">The sequence shown here is derived from an EMBL/GenBank/DDBJ whole genome shotgun (WGS) entry which is preliminary data.</text>
</comment>
<dbReference type="Pfam" id="PF12974">
    <property type="entry name" value="Phosphonate-bd"/>
    <property type="match status" value="1"/>
</dbReference>
<dbReference type="Gene3D" id="3.40.190.10">
    <property type="entry name" value="Periplasmic binding protein-like II"/>
    <property type="match status" value="2"/>
</dbReference>
<proteinExistence type="predicted"/>
<feature type="non-terminal residue" evidence="1">
    <location>
        <position position="1"/>
    </location>
</feature>
<reference evidence="1 2" key="1">
    <citation type="submission" date="2020-08" db="EMBL/GenBank/DDBJ databases">
        <title>The genome sequence of type strain Novosphingobium flavum NBRC 111647.</title>
        <authorList>
            <person name="Liu Y."/>
        </authorList>
    </citation>
    <scope>NUCLEOTIDE SEQUENCE [LARGE SCALE GENOMIC DNA]</scope>
    <source>
        <strain evidence="1 2">NBRC 111647</strain>
    </source>
</reference>
<organism evidence="1 2">
    <name type="scientific">Novosphingobium flavum</name>
    <dbReference type="NCBI Taxonomy" id="1778672"/>
    <lineage>
        <taxon>Bacteria</taxon>
        <taxon>Pseudomonadati</taxon>
        <taxon>Pseudomonadota</taxon>
        <taxon>Alphaproteobacteria</taxon>
        <taxon>Sphingomonadales</taxon>
        <taxon>Sphingomonadaceae</taxon>
        <taxon>Novosphingobium</taxon>
    </lineage>
</organism>
<dbReference type="SUPFAM" id="SSF53850">
    <property type="entry name" value="Periplasmic binding protein-like II"/>
    <property type="match status" value="1"/>
</dbReference>
<evidence type="ECO:0000313" key="1">
    <source>
        <dbReference type="EMBL" id="MBC2666634.1"/>
    </source>
</evidence>
<dbReference type="Proteomes" id="UP000566813">
    <property type="component" value="Unassembled WGS sequence"/>
</dbReference>
<sequence>AAVRSGEIPIEGVDAEIITVQPQIGAFRRMVRDLEFDVCELAPTTYIIAKAYGAPFTALPIFVMRNFHHRGLLVRPDAGINSPKDLEGKQVGVRAYSVTTGVWTRQILIDEYGVDSSKVTWVVDDEEHVTQMTLPPNVIHAPEGRSLADMMAAGDLAAGFAANAGIGRSGAPTGGWKAEAADYPELFPNFEEIEADWFRRTGIWPMHGTIVVKDEVLKEHPWVAKSLFKAFSQAKDQWLAGLDQGELTNATDKRYAAVRAIVGPDPLPYGLEANLPTIRALEETAFKQQLTPRRMSIDELFVDPEA</sequence>
<dbReference type="RefSeq" id="WP_185664939.1">
    <property type="nucleotide sequence ID" value="NZ_JACLAW010000011.1"/>
</dbReference>
<keyword evidence="2" id="KW-1185">Reference proteome</keyword>